<dbReference type="SUPFAM" id="SSF55136">
    <property type="entry name" value="Probable bacterial effector-binding domain"/>
    <property type="match status" value="1"/>
</dbReference>
<dbReference type="PANTHER" id="PTHR11220:SF69">
    <property type="entry name" value="HEME-BINDING PROTEIN 2"/>
    <property type="match status" value="1"/>
</dbReference>
<evidence type="ECO:0000313" key="3">
    <source>
        <dbReference type="Proteomes" id="UP000472271"/>
    </source>
</evidence>
<dbReference type="InterPro" id="IPR011256">
    <property type="entry name" value="Reg_factor_effector_dom_sf"/>
</dbReference>
<dbReference type="InterPro" id="IPR006917">
    <property type="entry name" value="SOUL_heme-bd"/>
</dbReference>
<keyword evidence="3" id="KW-1185">Reference proteome</keyword>
<reference evidence="2" key="2">
    <citation type="submission" date="2025-08" db="UniProtKB">
        <authorList>
            <consortium name="Ensembl"/>
        </authorList>
    </citation>
    <scope>IDENTIFICATION</scope>
</reference>
<dbReference type="PANTHER" id="PTHR11220">
    <property type="entry name" value="HEME-BINDING PROTEIN-RELATED"/>
    <property type="match status" value="1"/>
</dbReference>
<evidence type="ECO:0000313" key="2">
    <source>
        <dbReference type="Ensembl" id="ENSSORP00005007671.1"/>
    </source>
</evidence>
<reference evidence="2" key="1">
    <citation type="submission" date="2019-06" db="EMBL/GenBank/DDBJ databases">
        <authorList>
            <consortium name="Wellcome Sanger Institute Data Sharing"/>
        </authorList>
    </citation>
    <scope>NUCLEOTIDE SEQUENCE [LARGE SCALE GENOMIC DNA]</scope>
</reference>
<evidence type="ECO:0000256" key="1">
    <source>
        <dbReference type="ARBA" id="ARBA00009817"/>
    </source>
</evidence>
<name>A0A672YST9_9TELE</name>
<comment type="similarity">
    <text evidence="1">Belongs to the HEBP family.</text>
</comment>
<dbReference type="GO" id="GO:0020037">
    <property type="term" value="F:heme binding"/>
    <property type="evidence" value="ECO:0007669"/>
    <property type="project" value="TreeGrafter"/>
</dbReference>
<reference evidence="2" key="3">
    <citation type="submission" date="2025-09" db="UniProtKB">
        <authorList>
            <consortium name="Ensembl"/>
        </authorList>
    </citation>
    <scope>IDENTIFICATION</scope>
</reference>
<dbReference type="Ensembl" id="ENSSORT00005007952.1">
    <property type="protein sequence ID" value="ENSSORP00005007671.1"/>
    <property type="gene ID" value="ENSSORG00005004344.1"/>
</dbReference>
<sequence length="209" mass="24001">MRWNINSLLIRSSTCGPIMLKAVGQALFSTGLQNPKFTAEEKQGQDYEVRTYHATKWVSTSLKGMDMDQAMNTGFRRLFKYISGTNQNNVKVEMTAPVTGFVEPGAGPACESQFTVSFYIPEEHQENPPQPSDPDVFIEQRKEFTAYVRTYGGFSNEQLKRDELQKLLESLKRDGVEYVDQPYYVAGYDSPFKLMNRRNEVWILKKQPE</sequence>
<dbReference type="AlphaFoldDB" id="A0A672YST9"/>
<dbReference type="Pfam" id="PF04832">
    <property type="entry name" value="SOUL"/>
    <property type="match status" value="1"/>
</dbReference>
<accession>A0A672YST9</accession>
<dbReference type="InParanoid" id="A0A672YST9"/>
<dbReference type="Proteomes" id="UP000472271">
    <property type="component" value="Chromosome 24"/>
</dbReference>
<dbReference type="GO" id="GO:0005737">
    <property type="term" value="C:cytoplasm"/>
    <property type="evidence" value="ECO:0007669"/>
    <property type="project" value="TreeGrafter"/>
</dbReference>
<gene>
    <name evidence="2" type="primary">hebp2</name>
</gene>
<proteinExistence type="inferred from homology"/>
<organism evidence="2 3">
    <name type="scientific">Sphaeramia orbicularis</name>
    <name type="common">orbiculate cardinalfish</name>
    <dbReference type="NCBI Taxonomy" id="375764"/>
    <lineage>
        <taxon>Eukaryota</taxon>
        <taxon>Metazoa</taxon>
        <taxon>Chordata</taxon>
        <taxon>Craniata</taxon>
        <taxon>Vertebrata</taxon>
        <taxon>Euteleostomi</taxon>
        <taxon>Actinopterygii</taxon>
        <taxon>Neopterygii</taxon>
        <taxon>Teleostei</taxon>
        <taxon>Neoteleostei</taxon>
        <taxon>Acanthomorphata</taxon>
        <taxon>Gobiaria</taxon>
        <taxon>Kurtiformes</taxon>
        <taxon>Apogonoidei</taxon>
        <taxon>Apogonidae</taxon>
        <taxon>Apogoninae</taxon>
        <taxon>Sphaeramia</taxon>
    </lineage>
</organism>
<protein>
    <submittedName>
        <fullName evidence="2">Heme binding protein 2</fullName>
    </submittedName>
</protein>
<dbReference type="FunFam" id="3.20.80.10:FF:000002">
    <property type="entry name" value="Heme-binding protein 2"/>
    <property type="match status" value="1"/>
</dbReference>
<dbReference type="Gene3D" id="3.20.80.10">
    <property type="entry name" value="Regulatory factor, effector binding domain"/>
    <property type="match status" value="1"/>
</dbReference>